<feature type="compositionally biased region" description="Basic and acidic residues" evidence="2">
    <location>
        <begin position="231"/>
        <end position="247"/>
    </location>
</feature>
<dbReference type="InterPro" id="IPR026161">
    <property type="entry name" value="FAM178"/>
</dbReference>
<reference evidence="5" key="1">
    <citation type="submission" date="2011-12" db="EMBL/GenBank/DDBJ databases">
        <title>The Draft Genome of Lepisosteus oculatus.</title>
        <authorList>
            <consortium name="The Broad Institute Genome Assembly &amp; Analysis Group"/>
            <consortium name="Computational R&amp;D Group"/>
            <consortium name="and Sequencing Platform"/>
            <person name="Di Palma F."/>
            <person name="Alfoldi J."/>
            <person name="Johnson J."/>
            <person name="Berlin A."/>
            <person name="Gnerre S."/>
            <person name="Jaffe D."/>
            <person name="MacCallum I."/>
            <person name="Young S."/>
            <person name="Walker B.J."/>
            <person name="Lander E.S."/>
            <person name="Lindblad-Toh K."/>
        </authorList>
    </citation>
    <scope>NUCLEOTIDE SEQUENCE [LARGE SCALE GENOMIC DNA]</scope>
</reference>
<dbReference type="PANTHER" id="PTHR16046">
    <property type="entry name" value="SMC5-SMC6 COMPLEX LOCALIZATION FACTOR 2"/>
    <property type="match status" value="1"/>
</dbReference>
<evidence type="ECO:0000313" key="4">
    <source>
        <dbReference type="Ensembl" id="ENSLOCP00000019202.1"/>
    </source>
</evidence>
<proteinExistence type="inferred from homology"/>
<dbReference type="GeneTree" id="ENSGT00530000064017"/>
<dbReference type="Bgee" id="ENSLOCG00000015598">
    <property type="expression patterns" value="Expressed in testis and 2 other cell types or tissues"/>
</dbReference>
<dbReference type="EMBL" id="AHAT01031392">
    <property type="status" value="NOT_ANNOTATED_CDS"/>
    <property type="molecule type" value="Genomic_DNA"/>
</dbReference>
<dbReference type="AlphaFoldDB" id="W5NEZ3"/>
<dbReference type="PANTHER" id="PTHR16046:SF11">
    <property type="entry name" value="PROTEIN FAM178B"/>
    <property type="match status" value="1"/>
</dbReference>
<dbReference type="InterPro" id="IPR044276">
    <property type="entry name" value="CANIN_dom"/>
</dbReference>
<dbReference type="eggNOG" id="ENOG502QW1I">
    <property type="taxonomic scope" value="Eukaryota"/>
</dbReference>
<evidence type="ECO:0000313" key="5">
    <source>
        <dbReference type="Proteomes" id="UP000018468"/>
    </source>
</evidence>
<protein>
    <recommendedName>
        <fullName evidence="3">Coiled-coil SMC6 And NSE5 INteracting (CANIN) domain-containing protein</fullName>
    </recommendedName>
</protein>
<keyword evidence="5" id="KW-1185">Reference proteome</keyword>
<dbReference type="InParanoid" id="W5NEZ3"/>
<evidence type="ECO:0000259" key="3">
    <source>
        <dbReference type="Pfam" id="PF14816"/>
    </source>
</evidence>
<dbReference type="OMA" id="CQNITSD"/>
<dbReference type="EMBL" id="AHAT01031393">
    <property type="status" value="NOT_ANNOTATED_CDS"/>
    <property type="molecule type" value="Genomic_DNA"/>
</dbReference>
<comment type="similarity">
    <text evidence="1">Belongs to the FAM178 family.</text>
</comment>
<evidence type="ECO:0000256" key="2">
    <source>
        <dbReference type="SAM" id="MobiDB-lite"/>
    </source>
</evidence>
<dbReference type="HOGENOM" id="CLU_1232364_0_0_1"/>
<dbReference type="Pfam" id="PF14816">
    <property type="entry name" value="CANIN"/>
    <property type="match status" value="1"/>
</dbReference>
<feature type="domain" description="Coiled-coil SMC6 And NSE5 INteracting (CANIN)" evidence="3">
    <location>
        <begin position="1"/>
        <end position="93"/>
    </location>
</feature>
<dbReference type="Proteomes" id="UP000018468">
    <property type="component" value="Linkage group LG1"/>
</dbReference>
<dbReference type="Ensembl" id="ENSLOCT00000019234.1">
    <property type="protein sequence ID" value="ENSLOCP00000019202.1"/>
    <property type="gene ID" value="ENSLOCG00000015598.1"/>
</dbReference>
<accession>W5NEZ3</accession>
<reference evidence="4" key="2">
    <citation type="submission" date="2025-08" db="UniProtKB">
        <authorList>
            <consortium name="Ensembl"/>
        </authorList>
    </citation>
    <scope>IDENTIFICATION</scope>
</reference>
<feature type="region of interest" description="Disordered" evidence="2">
    <location>
        <begin position="226"/>
        <end position="247"/>
    </location>
</feature>
<reference evidence="4" key="3">
    <citation type="submission" date="2025-09" db="UniProtKB">
        <authorList>
            <consortium name="Ensembl"/>
        </authorList>
    </citation>
    <scope>IDENTIFICATION</scope>
</reference>
<dbReference type="EMBL" id="AHAT01031394">
    <property type="status" value="NOT_ANNOTATED_CDS"/>
    <property type="molecule type" value="Genomic_DNA"/>
</dbReference>
<name>W5NEZ3_LEPOC</name>
<evidence type="ECO:0000256" key="1">
    <source>
        <dbReference type="ARBA" id="ARBA00010311"/>
    </source>
</evidence>
<sequence length="247" mass="28531">MQLVVLVMRVGLDRGFCGHAHLELKHLLLVLLHNLGDWRTQLPELCLTLADLSKHHHTLLWLVQLLPDCRERWRQLRRHLSLAIMSKLLGMQKQPGPLPRHSQLAALCPLLVLMKPAVLQEQLRAQRRLAQLPPLSPDTLDLQAHYLCHSLLALAGIIVGAHNLPSKQWGDLQQLCYLLERYVLAGIREHGHFLYRSVVKDRAARLHVIWLRLLYTNMPPQLQYLNDQEQPEERSSDCKTRPDVEIL</sequence>
<organism evidence="4 5">
    <name type="scientific">Lepisosteus oculatus</name>
    <name type="common">Spotted gar</name>
    <dbReference type="NCBI Taxonomy" id="7918"/>
    <lineage>
        <taxon>Eukaryota</taxon>
        <taxon>Metazoa</taxon>
        <taxon>Chordata</taxon>
        <taxon>Craniata</taxon>
        <taxon>Vertebrata</taxon>
        <taxon>Euteleostomi</taxon>
        <taxon>Actinopterygii</taxon>
        <taxon>Neopterygii</taxon>
        <taxon>Holostei</taxon>
        <taxon>Semionotiformes</taxon>
        <taxon>Lepisosteidae</taxon>
        <taxon>Lepisosteus</taxon>
    </lineage>
</organism>